<dbReference type="InterPro" id="IPR024114">
    <property type="entry name" value="Islet_autoAg_Ica1/Ica1-like"/>
</dbReference>
<evidence type="ECO:0000313" key="3">
    <source>
        <dbReference type="EMBL" id="CAB3255181.1"/>
    </source>
</evidence>
<feature type="compositionally biased region" description="Basic and acidic residues" evidence="1">
    <location>
        <begin position="606"/>
        <end position="623"/>
    </location>
</feature>
<feature type="compositionally biased region" description="Low complexity" evidence="1">
    <location>
        <begin position="549"/>
        <end position="576"/>
    </location>
</feature>
<feature type="region of interest" description="Disordered" evidence="1">
    <location>
        <begin position="450"/>
        <end position="483"/>
    </location>
</feature>
<feature type="compositionally biased region" description="Polar residues" evidence="1">
    <location>
        <begin position="467"/>
        <end position="483"/>
    </location>
</feature>
<dbReference type="EMBL" id="LR785913">
    <property type="protein sequence ID" value="CAB3255181.1"/>
    <property type="molecule type" value="mRNA"/>
</dbReference>
<dbReference type="Pfam" id="PF04629">
    <property type="entry name" value="ICA69"/>
    <property type="match status" value="1"/>
</dbReference>
<gene>
    <name evidence="3" type="primary">Ica1l</name>
</gene>
<protein>
    <submittedName>
        <fullName evidence="3">Islet cell autoantigen 1-like</fullName>
    </submittedName>
</protein>
<feature type="domain" description="AH" evidence="2">
    <location>
        <begin position="56"/>
        <end position="259"/>
    </location>
</feature>
<dbReference type="GO" id="GO:0005794">
    <property type="term" value="C:Golgi apparatus"/>
    <property type="evidence" value="ECO:0007669"/>
    <property type="project" value="TreeGrafter"/>
</dbReference>
<proteinExistence type="evidence at transcript level"/>
<sequence>MSMHRYDNAGFSGESYDRNVFEANLSTVNKLQRDFWTAKQVLRKKLGKSDDQCIVSSDSELDAKLDLFRTVQTTCADLIKAVENYQNCICVLSRDENCMGRFLKDMGAQDKTQAGKMMAAVGKSQCYTAQQRLALRNPLGRLHHDIETFRYRAVGDSVLSVDQMEAARTNYRASLRWMQDISSNLDPEQYKKLEKFRRVQNEVRLNKDKFDKLKWAVCQKVDLLCASRSNLFSNVLVPYQNELIKFWEKTARTMAAVLENIKDYQHYEFKLLKGLNPIQDLDQCKKSDDEKQSASENENNTEENTDQLISLSDQEIGDNGGDKIEGPMNSLNIHNGNGDKDSLLNFYDEENCPNGLSDMHGDVYHDIRMLDECNTVDEPLIGVGENQTEAKQEDNDNLLLGNLETTDFEQPSKEDLDFLNDILGEEEKTESGGDLESQWLSVFGDFTQAPVPQPAGEVPQKVPDSSGLMQAPNSNPPQTSGYLPSQLMDMMTTGAPMTANHPPQMGQMPLNMPQMQQQQKMVPSGYPQQQMAPPMMGQMQPPSYQSMFGNTPMMGNYQQQQQQGQPNMGQGAAPKPQAKKDQKGNMSAWFNLFAELDPLQNPDALGQKKDETNDKQKPEGGAC</sequence>
<feature type="region of interest" description="Disordered" evidence="1">
    <location>
        <begin position="549"/>
        <end position="623"/>
    </location>
</feature>
<feature type="region of interest" description="Disordered" evidence="1">
    <location>
        <begin position="284"/>
        <end position="335"/>
    </location>
</feature>
<dbReference type="SMART" id="SM01015">
    <property type="entry name" value="Arfaptin"/>
    <property type="match status" value="1"/>
</dbReference>
<dbReference type="PROSITE" id="PS50870">
    <property type="entry name" value="AH"/>
    <property type="match status" value="1"/>
</dbReference>
<dbReference type="InterPro" id="IPR006723">
    <property type="entry name" value="Islet_autoAg_Ica1_C"/>
</dbReference>
<evidence type="ECO:0000256" key="1">
    <source>
        <dbReference type="SAM" id="MobiDB-lite"/>
    </source>
</evidence>
<reference evidence="3" key="1">
    <citation type="submission" date="2020-04" db="EMBL/GenBank/DDBJ databases">
        <authorList>
            <person name="Neveu A P."/>
        </authorList>
    </citation>
    <scope>NUCLEOTIDE SEQUENCE</scope>
    <source>
        <tissue evidence="3">Whole embryo</tissue>
    </source>
</reference>
<dbReference type="SMART" id="SM01237">
    <property type="entry name" value="ICA69"/>
    <property type="match status" value="1"/>
</dbReference>
<dbReference type="FunFam" id="1.20.1270.60:FF:000068">
    <property type="entry name" value="Islet cell autoantigen"/>
    <property type="match status" value="1"/>
</dbReference>
<dbReference type="Pfam" id="PF06456">
    <property type="entry name" value="Arfaptin"/>
    <property type="match status" value="1"/>
</dbReference>
<organism evidence="3">
    <name type="scientific">Phallusia mammillata</name>
    <dbReference type="NCBI Taxonomy" id="59560"/>
    <lineage>
        <taxon>Eukaryota</taxon>
        <taxon>Metazoa</taxon>
        <taxon>Chordata</taxon>
        <taxon>Tunicata</taxon>
        <taxon>Ascidiacea</taxon>
        <taxon>Phlebobranchia</taxon>
        <taxon>Ascidiidae</taxon>
        <taxon>Phallusia</taxon>
    </lineage>
</organism>
<dbReference type="InterPro" id="IPR010504">
    <property type="entry name" value="AH_dom"/>
</dbReference>
<dbReference type="GO" id="GO:0019904">
    <property type="term" value="F:protein domain specific binding"/>
    <property type="evidence" value="ECO:0007669"/>
    <property type="project" value="InterPro"/>
</dbReference>
<dbReference type="Gene3D" id="1.20.1270.60">
    <property type="entry name" value="Arfaptin homology (AH) domain/BAR domain"/>
    <property type="match status" value="1"/>
</dbReference>
<dbReference type="AlphaFoldDB" id="A0A6F9DFU1"/>
<feature type="compositionally biased region" description="Basic and acidic residues" evidence="1">
    <location>
        <begin position="284"/>
        <end position="293"/>
    </location>
</feature>
<dbReference type="SUPFAM" id="SSF103657">
    <property type="entry name" value="BAR/IMD domain-like"/>
    <property type="match status" value="1"/>
</dbReference>
<dbReference type="PANTHER" id="PTHR10164:SF4">
    <property type="entry name" value="GH23156P"/>
    <property type="match status" value="1"/>
</dbReference>
<dbReference type="GO" id="GO:0051049">
    <property type="term" value="P:regulation of transport"/>
    <property type="evidence" value="ECO:0007669"/>
    <property type="project" value="TreeGrafter"/>
</dbReference>
<evidence type="ECO:0000259" key="2">
    <source>
        <dbReference type="PROSITE" id="PS50870"/>
    </source>
</evidence>
<dbReference type="InterPro" id="IPR027267">
    <property type="entry name" value="AH/BAR_dom_sf"/>
</dbReference>
<name>A0A6F9DFU1_9ASCI</name>
<dbReference type="PANTHER" id="PTHR10164">
    <property type="entry name" value="ISLET CELL AUTOANTIGEN 1"/>
    <property type="match status" value="1"/>
</dbReference>
<accession>A0A6F9DFU1</accession>